<dbReference type="InterPro" id="IPR050432">
    <property type="entry name" value="FAD-linked_Oxidoreductases_BP"/>
</dbReference>
<keyword evidence="2" id="KW-0560">Oxidoreductase</keyword>
<reference evidence="5" key="1">
    <citation type="submission" date="2020-05" db="EMBL/GenBank/DDBJ databases">
        <title>Phylogenomic resolution of chytrid fungi.</title>
        <authorList>
            <person name="Stajich J.E."/>
            <person name="Amses K."/>
            <person name="Simmons R."/>
            <person name="Seto K."/>
            <person name="Myers J."/>
            <person name="Bonds A."/>
            <person name="Quandt C.A."/>
            <person name="Barry K."/>
            <person name="Liu P."/>
            <person name="Grigoriev I."/>
            <person name="Longcore J.E."/>
            <person name="James T.Y."/>
        </authorList>
    </citation>
    <scope>NUCLEOTIDE SEQUENCE</scope>
    <source>
        <strain evidence="5">JEL0513</strain>
    </source>
</reference>
<dbReference type="Proteomes" id="UP001211907">
    <property type="component" value="Unassembled WGS sequence"/>
</dbReference>
<feature type="signal peptide" evidence="3">
    <location>
        <begin position="1"/>
        <end position="20"/>
    </location>
</feature>
<feature type="domain" description="FAD-binding PCMH-type" evidence="4">
    <location>
        <begin position="117"/>
        <end position="299"/>
    </location>
</feature>
<name>A0AAD5SXK2_9FUNG</name>
<dbReference type="InterPro" id="IPR006094">
    <property type="entry name" value="Oxid_FAD_bind_N"/>
</dbReference>
<dbReference type="EMBL" id="JADGJH010002465">
    <property type="protein sequence ID" value="KAJ3097913.1"/>
    <property type="molecule type" value="Genomic_DNA"/>
</dbReference>
<dbReference type="SUPFAM" id="SSF56176">
    <property type="entry name" value="FAD-binding/transporter-associated domain-like"/>
    <property type="match status" value="1"/>
</dbReference>
<dbReference type="PANTHER" id="PTHR13878">
    <property type="entry name" value="GULONOLACTONE OXIDASE"/>
    <property type="match status" value="1"/>
</dbReference>
<evidence type="ECO:0000313" key="5">
    <source>
        <dbReference type="EMBL" id="KAJ3097913.1"/>
    </source>
</evidence>
<comment type="caution">
    <text evidence="5">The sequence shown here is derived from an EMBL/GenBank/DDBJ whole genome shotgun (WGS) entry which is preliminary data.</text>
</comment>
<dbReference type="InterPro" id="IPR036318">
    <property type="entry name" value="FAD-bd_PCMH-like_sf"/>
</dbReference>
<gene>
    <name evidence="5" type="ORF">HK100_005225</name>
</gene>
<dbReference type="PANTHER" id="PTHR13878:SF91">
    <property type="entry name" value="FAD BINDING DOMAIN PROTEIN (AFU_ORTHOLOGUE AFUA_6G12070)-RELATED"/>
    <property type="match status" value="1"/>
</dbReference>
<dbReference type="InterPro" id="IPR016169">
    <property type="entry name" value="FAD-bd_PCMH_sub2"/>
</dbReference>
<keyword evidence="3" id="KW-0732">Signal</keyword>
<dbReference type="Pfam" id="PF08031">
    <property type="entry name" value="BBE"/>
    <property type="match status" value="1"/>
</dbReference>
<feature type="chain" id="PRO_5042025419" description="FAD-binding PCMH-type domain-containing protein" evidence="3">
    <location>
        <begin position="21"/>
        <end position="587"/>
    </location>
</feature>
<proteinExistence type="inferred from homology"/>
<keyword evidence="6" id="KW-1185">Reference proteome</keyword>
<evidence type="ECO:0000256" key="1">
    <source>
        <dbReference type="ARBA" id="ARBA00005466"/>
    </source>
</evidence>
<comment type="similarity">
    <text evidence="1">Belongs to the oxygen-dependent FAD-linked oxidoreductase family.</text>
</comment>
<evidence type="ECO:0000256" key="3">
    <source>
        <dbReference type="SAM" id="SignalP"/>
    </source>
</evidence>
<evidence type="ECO:0000259" key="4">
    <source>
        <dbReference type="PROSITE" id="PS51387"/>
    </source>
</evidence>
<dbReference type="AlphaFoldDB" id="A0AAD5SXK2"/>
<dbReference type="PROSITE" id="PS51387">
    <property type="entry name" value="FAD_PCMH"/>
    <property type="match status" value="1"/>
</dbReference>
<accession>A0AAD5SXK2</accession>
<sequence>MVYLLLQGLQLIVAATATTASKHTYCKLTQSCWPPKEIWADLNTTLGGSLILVTPVAEPCYTDPTGTQCANIVNNYENPYFTTGTPGSREYLNFESCGTEQCQIDLLINGTLGTCSLGRLSPYAVNVTKSSHIQLAINFARMYNIKIVVENTGHDLLGRSSAPDSLLIWTHSLKAISYSPKFRIGISATPAFTLGAGVQAFESYTFADSVNMSITGGNCPTVGIAGGWFAGGGHGPFGPLYGLGAEQVLQVKIVTPDGILRTLNSNSVGIENDLFWAVRGGGGGTWGVVTEVTFQAYPKQPFVLVSFSNNIVNPSDNSTKALLTEFVETLASIQSTFAGLKAFGEYYFSPFSIAGIYYVPTEDTVLVENTFAPILKFFSKWENQLTGNSTTIVAFPSFNSLRIAIPDNQIYGFNGVLSSRFIPKNLFANSSTISTMAKALVDGYYINVPDGSPQSQIPAIASIPVTINAGGPLDHTSTTDTASHPAWKDIYWLVTYATGWTKNLADYAELFSTDVSAAANPLRELTPGFGTYFNEADISEPNWQESFFGSNYPKLLEIKKEIDPHGQFSVWKGVGWVSGADSSDYCY</sequence>
<dbReference type="InterPro" id="IPR012951">
    <property type="entry name" value="BBE"/>
</dbReference>
<dbReference type="GO" id="GO:0016491">
    <property type="term" value="F:oxidoreductase activity"/>
    <property type="evidence" value="ECO:0007669"/>
    <property type="project" value="UniProtKB-KW"/>
</dbReference>
<dbReference type="InterPro" id="IPR016166">
    <property type="entry name" value="FAD-bd_PCMH"/>
</dbReference>
<dbReference type="GO" id="GO:0071949">
    <property type="term" value="F:FAD binding"/>
    <property type="evidence" value="ECO:0007669"/>
    <property type="project" value="InterPro"/>
</dbReference>
<protein>
    <recommendedName>
        <fullName evidence="4">FAD-binding PCMH-type domain-containing protein</fullName>
    </recommendedName>
</protein>
<evidence type="ECO:0000313" key="6">
    <source>
        <dbReference type="Proteomes" id="UP001211907"/>
    </source>
</evidence>
<evidence type="ECO:0000256" key="2">
    <source>
        <dbReference type="ARBA" id="ARBA00023002"/>
    </source>
</evidence>
<dbReference type="Gene3D" id="3.30.465.10">
    <property type="match status" value="2"/>
</dbReference>
<organism evidence="5 6">
    <name type="scientific">Physocladia obscura</name>
    <dbReference type="NCBI Taxonomy" id="109957"/>
    <lineage>
        <taxon>Eukaryota</taxon>
        <taxon>Fungi</taxon>
        <taxon>Fungi incertae sedis</taxon>
        <taxon>Chytridiomycota</taxon>
        <taxon>Chytridiomycota incertae sedis</taxon>
        <taxon>Chytridiomycetes</taxon>
        <taxon>Chytridiales</taxon>
        <taxon>Chytriomycetaceae</taxon>
        <taxon>Physocladia</taxon>
    </lineage>
</organism>
<dbReference type="Pfam" id="PF01565">
    <property type="entry name" value="FAD_binding_4"/>
    <property type="match status" value="1"/>
</dbReference>